<accession>A0A1I5AIB4</accession>
<protein>
    <submittedName>
        <fullName evidence="1">Uncharacterized protein</fullName>
    </submittedName>
</protein>
<dbReference type="Proteomes" id="UP000242222">
    <property type="component" value="Unassembled WGS sequence"/>
</dbReference>
<dbReference type="AlphaFoldDB" id="A0A1I5AIB4"/>
<evidence type="ECO:0000313" key="2">
    <source>
        <dbReference type="Proteomes" id="UP000242222"/>
    </source>
</evidence>
<gene>
    <name evidence="1" type="ORF">SAMN05216516_11221</name>
</gene>
<organism evidence="1 2">
    <name type="scientific">Izhakiella capsodis</name>
    <dbReference type="NCBI Taxonomy" id="1367852"/>
    <lineage>
        <taxon>Bacteria</taxon>
        <taxon>Pseudomonadati</taxon>
        <taxon>Pseudomonadota</taxon>
        <taxon>Gammaproteobacteria</taxon>
        <taxon>Enterobacterales</taxon>
        <taxon>Erwiniaceae</taxon>
        <taxon>Izhakiella</taxon>
    </lineage>
</organism>
<name>A0A1I5AIB4_9GAMM</name>
<sequence length="31" mass="3737">MYCTEKLVIRFNYFNSNYIEQVLDMGCKTNV</sequence>
<evidence type="ECO:0000313" key="1">
    <source>
        <dbReference type="EMBL" id="SFN62173.1"/>
    </source>
</evidence>
<keyword evidence="2" id="KW-1185">Reference proteome</keyword>
<reference evidence="2" key="1">
    <citation type="submission" date="2016-10" db="EMBL/GenBank/DDBJ databases">
        <authorList>
            <person name="Varghese N."/>
            <person name="Submissions S."/>
        </authorList>
    </citation>
    <scope>NUCLEOTIDE SEQUENCE [LARGE SCALE GENOMIC DNA]</scope>
    <source>
        <strain evidence="2">N6PO6</strain>
    </source>
</reference>
<proteinExistence type="predicted"/>
<dbReference type="EMBL" id="FOVC01000012">
    <property type="protein sequence ID" value="SFN62173.1"/>
    <property type="molecule type" value="Genomic_DNA"/>
</dbReference>